<comment type="caution">
    <text evidence="5">The sequence shown here is derived from an EMBL/GenBank/DDBJ whole genome shotgun (WGS) entry which is preliminary data.</text>
</comment>
<gene>
    <name evidence="5" type="ORF">AWC38_SpisGene21020</name>
</gene>
<dbReference type="InterPro" id="IPR000569">
    <property type="entry name" value="HECT_dom"/>
</dbReference>
<dbReference type="PROSITE" id="PS50237">
    <property type="entry name" value="HECT"/>
    <property type="match status" value="1"/>
</dbReference>
<dbReference type="InterPro" id="IPR035983">
    <property type="entry name" value="Hect_E3_ubiquitin_ligase"/>
</dbReference>
<evidence type="ECO:0000259" key="4">
    <source>
        <dbReference type="PROSITE" id="PS50237"/>
    </source>
</evidence>
<protein>
    <recommendedName>
        <fullName evidence="4">HECT domain-containing protein</fullName>
    </recommendedName>
</protein>
<proteinExistence type="predicted"/>
<name>A0A2B4REM6_STYPI</name>
<keyword evidence="1 2" id="KW-0833">Ubl conjugation pathway</keyword>
<evidence type="ECO:0000313" key="6">
    <source>
        <dbReference type="Proteomes" id="UP000225706"/>
    </source>
</evidence>
<dbReference type="OrthoDB" id="5988824at2759"/>
<evidence type="ECO:0000256" key="3">
    <source>
        <dbReference type="SAM" id="MobiDB-lite"/>
    </source>
</evidence>
<feature type="region of interest" description="Disordered" evidence="3">
    <location>
        <begin position="64"/>
        <end position="104"/>
    </location>
</feature>
<dbReference type="EMBL" id="LSMT01000727">
    <property type="protein sequence ID" value="PFX14797.1"/>
    <property type="molecule type" value="Genomic_DNA"/>
</dbReference>
<dbReference type="Proteomes" id="UP000225706">
    <property type="component" value="Unassembled WGS sequence"/>
</dbReference>
<evidence type="ECO:0000256" key="2">
    <source>
        <dbReference type="PROSITE-ProRule" id="PRU00104"/>
    </source>
</evidence>
<keyword evidence="6" id="KW-1185">Reference proteome</keyword>
<dbReference type="GO" id="GO:0004842">
    <property type="term" value="F:ubiquitin-protein transferase activity"/>
    <property type="evidence" value="ECO:0007669"/>
    <property type="project" value="InterPro"/>
</dbReference>
<organism evidence="5 6">
    <name type="scientific">Stylophora pistillata</name>
    <name type="common">Smooth cauliflower coral</name>
    <dbReference type="NCBI Taxonomy" id="50429"/>
    <lineage>
        <taxon>Eukaryota</taxon>
        <taxon>Metazoa</taxon>
        <taxon>Cnidaria</taxon>
        <taxon>Anthozoa</taxon>
        <taxon>Hexacorallia</taxon>
        <taxon>Scleractinia</taxon>
        <taxon>Astrocoeniina</taxon>
        <taxon>Pocilloporidae</taxon>
        <taxon>Stylophora</taxon>
    </lineage>
</organism>
<evidence type="ECO:0000256" key="1">
    <source>
        <dbReference type="ARBA" id="ARBA00022786"/>
    </source>
</evidence>
<sequence length="679" mass="77340">MSELSILDLINIWVKARMQLHKIKLAENMTLLQGQRPEESNQQEDEPYRLAKPMAAINLATVTSTPATTPPRPKENAFKSDWTLGCRSGTDSQSSGDDEAAESTSEFAMSAFTDAMEKLNPSATGVKTLQKIHEPYAKLTEWQIRRARAHARECGPGYLVEKSPCHRVRLPPIKLDHFLDFANRPYFYQDVSFSTRKLRLSSGEKITMPNVIRKVTRSTMVKQYLQFCEEEQFEPLSRSTLFRILECTQDWYAVTSILEDLLKQLKVKNPLLQKVHLRSDEASCYHNSSLVTTVRDVTKGVGLEVHSYHYSEPQYGKDICNQSQGFYDPPEKRMVKRRLKDGKETESTTPLFECSVLGQYGDILYVSDDSDGEESYESIIHIPEETEAGTTNTFTEDLQMLCECKALELEEKSYIRFKVRRSSLWQDTKMKCDSVKKEHLNKNSYVKVQFVSEAGVDQGGPKREFSSLIHKELYSSSLFVGEEGNEKCGATVNHAALEQVKFFFPQLLDITCFSHTIDNVGKHFEFRVLDRFSQLWVSMFSHSAAVRLAWKTRTGTAMKTYIATRWWSEWEVMKQILEYFGDVEPFLRENENDHLAPATTGQLLDIFNDTSDAKELELELAALIDGGSHFVTATYYLEGDGPLIFSCYERLANVSHSVAVDAYPNFEGVASQQANGNFT</sequence>
<accession>A0A2B4REM6</accession>
<evidence type="ECO:0000313" key="5">
    <source>
        <dbReference type="EMBL" id="PFX14797.1"/>
    </source>
</evidence>
<dbReference type="SUPFAM" id="SSF56204">
    <property type="entry name" value="Hect, E3 ligase catalytic domain"/>
    <property type="match status" value="1"/>
</dbReference>
<comment type="caution">
    <text evidence="2">Lacks conserved residue(s) required for the propagation of feature annotation.</text>
</comment>
<dbReference type="Gene3D" id="3.90.1750.10">
    <property type="entry name" value="Hect, E3 ligase catalytic domains"/>
    <property type="match status" value="1"/>
</dbReference>
<dbReference type="AlphaFoldDB" id="A0A2B4REM6"/>
<reference evidence="6" key="1">
    <citation type="journal article" date="2017" name="bioRxiv">
        <title>Comparative analysis of the genomes of Stylophora pistillata and Acropora digitifera provides evidence for extensive differences between species of corals.</title>
        <authorList>
            <person name="Voolstra C.R."/>
            <person name="Li Y."/>
            <person name="Liew Y.J."/>
            <person name="Baumgarten S."/>
            <person name="Zoccola D."/>
            <person name="Flot J.-F."/>
            <person name="Tambutte S."/>
            <person name="Allemand D."/>
            <person name="Aranda M."/>
        </authorList>
    </citation>
    <scope>NUCLEOTIDE SEQUENCE [LARGE SCALE GENOMIC DNA]</scope>
</reference>
<feature type="domain" description="HECT" evidence="4">
    <location>
        <begin position="436"/>
        <end position="475"/>
    </location>
</feature>